<protein>
    <submittedName>
        <fullName evidence="1">GntR family transcriptional regulator, regulator for abcA and norABC</fullName>
    </submittedName>
</protein>
<proteinExistence type="predicted"/>
<dbReference type="InterPro" id="IPR015421">
    <property type="entry name" value="PyrdxlP-dep_Trfase_major"/>
</dbReference>
<dbReference type="EMBL" id="FOJW01000013">
    <property type="protein sequence ID" value="SFB29070.1"/>
    <property type="molecule type" value="Genomic_DNA"/>
</dbReference>
<dbReference type="Proteomes" id="UP000198642">
    <property type="component" value="Unassembled WGS sequence"/>
</dbReference>
<keyword evidence="2" id="KW-1185">Reference proteome</keyword>
<name>A0A1I0ZXB6_9BACI</name>
<organism evidence="1 2">
    <name type="scientific">Lentibacillus halodurans</name>
    <dbReference type="NCBI Taxonomy" id="237679"/>
    <lineage>
        <taxon>Bacteria</taxon>
        <taxon>Bacillati</taxon>
        <taxon>Bacillota</taxon>
        <taxon>Bacilli</taxon>
        <taxon>Bacillales</taxon>
        <taxon>Bacillaceae</taxon>
        <taxon>Lentibacillus</taxon>
    </lineage>
</organism>
<evidence type="ECO:0000313" key="2">
    <source>
        <dbReference type="Proteomes" id="UP000198642"/>
    </source>
</evidence>
<dbReference type="AlphaFoldDB" id="A0A1I0ZXB6"/>
<dbReference type="InterPro" id="IPR015424">
    <property type="entry name" value="PyrdxlP-dep_Trfase"/>
</dbReference>
<dbReference type="STRING" id="237679.SAMN04488072_11375"/>
<accession>A0A1I0ZXB6</accession>
<dbReference type="RefSeq" id="WP_342028041.1">
    <property type="nucleotide sequence ID" value="NZ_FOJW01000013.1"/>
</dbReference>
<reference evidence="1 2" key="1">
    <citation type="submission" date="2016-10" db="EMBL/GenBank/DDBJ databases">
        <authorList>
            <person name="de Groot N.N."/>
        </authorList>
    </citation>
    <scope>NUCLEOTIDE SEQUENCE [LARGE SCALE GENOMIC DNA]</scope>
    <source>
        <strain evidence="1 2">CGMCC 1.3702</strain>
    </source>
</reference>
<dbReference type="PANTHER" id="PTHR46577:SF1">
    <property type="entry name" value="HTH-TYPE TRANSCRIPTIONAL REGULATORY PROTEIN GABR"/>
    <property type="match status" value="1"/>
</dbReference>
<dbReference type="InterPro" id="IPR051446">
    <property type="entry name" value="HTH_trans_reg/aminotransferase"/>
</dbReference>
<dbReference type="Gene3D" id="3.40.640.10">
    <property type="entry name" value="Type I PLP-dependent aspartate aminotransferase-like (Major domain)"/>
    <property type="match status" value="1"/>
</dbReference>
<evidence type="ECO:0000313" key="1">
    <source>
        <dbReference type="EMBL" id="SFB29070.1"/>
    </source>
</evidence>
<sequence length="70" mass="8052">MSERRRDQLLTISNKESLPIIEDDVYGDLWFDNPPPKPLKARDRQGNVLYVGSISKNIESGAANWMDCWT</sequence>
<gene>
    <name evidence="1" type="ORF">SAMN04488072_11375</name>
</gene>
<dbReference type="PANTHER" id="PTHR46577">
    <property type="entry name" value="HTH-TYPE TRANSCRIPTIONAL REGULATORY PROTEIN GABR"/>
    <property type="match status" value="1"/>
</dbReference>
<dbReference type="SUPFAM" id="SSF53383">
    <property type="entry name" value="PLP-dependent transferases"/>
    <property type="match status" value="1"/>
</dbReference>